<organism evidence="2 3">
    <name type="scientific">Harenicola maris</name>
    <dbReference type="NCBI Taxonomy" id="2841044"/>
    <lineage>
        <taxon>Bacteria</taxon>
        <taxon>Pseudomonadati</taxon>
        <taxon>Pseudomonadota</taxon>
        <taxon>Alphaproteobacteria</taxon>
        <taxon>Rhodobacterales</taxon>
        <taxon>Paracoccaceae</taxon>
        <taxon>Harenicola</taxon>
    </lineage>
</organism>
<dbReference type="PROSITE" id="PS51819">
    <property type="entry name" value="VOC"/>
    <property type="match status" value="1"/>
</dbReference>
<dbReference type="AlphaFoldDB" id="A0AAP2CP11"/>
<dbReference type="InterPro" id="IPR037523">
    <property type="entry name" value="VOC_core"/>
</dbReference>
<evidence type="ECO:0000259" key="1">
    <source>
        <dbReference type="PROSITE" id="PS51819"/>
    </source>
</evidence>
<dbReference type="Proteomes" id="UP001315686">
    <property type="component" value="Unassembled WGS sequence"/>
</dbReference>
<accession>A0AAP2CP11</accession>
<feature type="domain" description="VOC" evidence="1">
    <location>
        <begin position="4"/>
        <end position="127"/>
    </location>
</feature>
<name>A0AAP2CP11_9RHOB</name>
<dbReference type="EMBL" id="JADQAZ010000001">
    <property type="protein sequence ID" value="MBT0957120.1"/>
    <property type="molecule type" value="Genomic_DNA"/>
</dbReference>
<proteinExistence type="predicted"/>
<dbReference type="RefSeq" id="WP_327793295.1">
    <property type="nucleotide sequence ID" value="NZ_JADQAZ010000001.1"/>
</dbReference>
<dbReference type="SUPFAM" id="SSF54593">
    <property type="entry name" value="Glyoxalase/Bleomycin resistance protein/Dihydroxybiphenyl dioxygenase"/>
    <property type="match status" value="1"/>
</dbReference>
<comment type="caution">
    <text evidence="2">The sequence shown here is derived from an EMBL/GenBank/DDBJ whole genome shotgun (WGS) entry which is preliminary data.</text>
</comment>
<dbReference type="InterPro" id="IPR029068">
    <property type="entry name" value="Glyas_Bleomycin-R_OHBP_Dase"/>
</dbReference>
<dbReference type="Pfam" id="PF00903">
    <property type="entry name" value="Glyoxalase"/>
    <property type="match status" value="1"/>
</dbReference>
<reference evidence="2 3" key="1">
    <citation type="journal article" date="2021" name="Arch. Microbiol.">
        <title>Harenicola maris gen. nov., sp. nov. isolated from the Sea of Japan shallow sediments.</title>
        <authorList>
            <person name="Romanenko L.A."/>
            <person name="Kurilenko V.V."/>
            <person name="Chernysheva N.Y."/>
            <person name="Tekutyeva L.A."/>
            <person name="Velansky P.V."/>
            <person name="Svetashev V.I."/>
            <person name="Isaeva M.P."/>
        </authorList>
    </citation>
    <scope>NUCLEOTIDE SEQUENCE [LARGE SCALE GENOMIC DNA]</scope>
    <source>
        <strain evidence="2 3">KMM 3653</strain>
    </source>
</reference>
<dbReference type="Gene3D" id="3.10.180.10">
    <property type="entry name" value="2,3-Dihydroxybiphenyl 1,2-Dioxygenase, domain 1"/>
    <property type="match status" value="1"/>
</dbReference>
<evidence type="ECO:0000313" key="2">
    <source>
        <dbReference type="EMBL" id="MBT0957120.1"/>
    </source>
</evidence>
<dbReference type="PANTHER" id="PTHR36437:SF2">
    <property type="entry name" value="GLYOXALASE_BLEOMYCIN RESISTANCE PROTEIN_DIOXYGENASE"/>
    <property type="match status" value="1"/>
</dbReference>
<keyword evidence="3" id="KW-1185">Reference proteome</keyword>
<protein>
    <submittedName>
        <fullName evidence="2">VOC family protein</fullName>
    </submittedName>
</protein>
<evidence type="ECO:0000313" key="3">
    <source>
        <dbReference type="Proteomes" id="UP001315686"/>
    </source>
</evidence>
<sequence>MKQAISSVAMVVPDYDEAIAFYIEKVGFELVDDIDIGRGKRWVTVRPKGGETALLLALATTPEQKASIGNQTGGRVGFFLETDNFQRDYLNMMANGITFEEPPRQEPYGQVVVWRDPFGNRWDLIERAA</sequence>
<dbReference type="PANTHER" id="PTHR36437">
    <property type="entry name" value="GLYOXALASE/BLEOMYCIN RESISTANCE PROTEIN/DIOXYGENASE"/>
    <property type="match status" value="1"/>
</dbReference>
<gene>
    <name evidence="2" type="ORF">IV417_06965</name>
</gene>
<dbReference type="InterPro" id="IPR004360">
    <property type="entry name" value="Glyas_Fos-R_dOase_dom"/>
</dbReference>